<sequence length="23" mass="2464">MGILDRFSLKGRVAVADGGWTTL</sequence>
<accession>A0A382UFU1</accession>
<protein>
    <submittedName>
        <fullName evidence="1">Uncharacterized protein</fullName>
    </submittedName>
</protein>
<dbReference type="AlphaFoldDB" id="A0A382UFU1"/>
<name>A0A382UFU1_9ZZZZ</name>
<gene>
    <name evidence="1" type="ORF">METZ01_LOCUS385998</name>
</gene>
<proteinExistence type="predicted"/>
<organism evidence="1">
    <name type="scientific">marine metagenome</name>
    <dbReference type="NCBI Taxonomy" id="408172"/>
    <lineage>
        <taxon>unclassified sequences</taxon>
        <taxon>metagenomes</taxon>
        <taxon>ecological metagenomes</taxon>
    </lineage>
</organism>
<reference evidence="1" key="1">
    <citation type="submission" date="2018-05" db="EMBL/GenBank/DDBJ databases">
        <authorList>
            <person name="Lanie J.A."/>
            <person name="Ng W.-L."/>
            <person name="Kazmierczak K.M."/>
            <person name="Andrzejewski T.M."/>
            <person name="Davidsen T.M."/>
            <person name="Wayne K.J."/>
            <person name="Tettelin H."/>
            <person name="Glass J.I."/>
            <person name="Rusch D."/>
            <person name="Podicherti R."/>
            <person name="Tsui H.-C.T."/>
            <person name="Winkler M.E."/>
        </authorList>
    </citation>
    <scope>NUCLEOTIDE SEQUENCE</scope>
</reference>
<dbReference type="EMBL" id="UINC01143933">
    <property type="protein sequence ID" value="SVD33144.1"/>
    <property type="molecule type" value="Genomic_DNA"/>
</dbReference>
<evidence type="ECO:0000313" key="1">
    <source>
        <dbReference type="EMBL" id="SVD33144.1"/>
    </source>
</evidence>